<dbReference type="RefSeq" id="WP_094890451.1">
    <property type="nucleotide sequence ID" value="NZ_CP029426.2"/>
</dbReference>
<accession>A0A2U8PUC2</accession>
<keyword evidence="2" id="KW-1185">Reference proteome</keyword>
<evidence type="ECO:0000313" key="1">
    <source>
        <dbReference type="EMBL" id="AWM01447.1"/>
    </source>
</evidence>
<protein>
    <submittedName>
        <fullName evidence="1">Uncharacterized protein</fullName>
    </submittedName>
</protein>
<evidence type="ECO:0000313" key="2">
    <source>
        <dbReference type="Proteomes" id="UP000215884"/>
    </source>
</evidence>
<reference evidence="1 2" key="2">
    <citation type="journal article" date="2019" name="Int. J. Syst. Evol. Microbiol.">
        <title>Description and complete genome sequence of Bradyrhizobium amphicarpaeae sp. nov., harbouring photosystem and nitrogen-fixation genes.</title>
        <authorList>
            <person name="Bromfield E.S.P."/>
            <person name="Cloutier S."/>
            <person name="Nguyen H.D.T."/>
        </authorList>
    </citation>
    <scope>NUCLEOTIDE SEQUENCE [LARGE SCALE GENOMIC DNA]</scope>
    <source>
        <strain evidence="1 2">39S1MB</strain>
    </source>
</reference>
<dbReference type="AlphaFoldDB" id="A0A2U8PUC2"/>
<sequence>MIGEHFDTRTRINMKLALDRICRDRPAGEDHGFRRSVAENIIRAALAGRTGIGQLVDAGERAVIKTRSEGHPAQ</sequence>
<proteinExistence type="predicted"/>
<dbReference type="OrthoDB" id="8140670at2"/>
<gene>
    <name evidence="1" type="ORF">CIT40_16335</name>
</gene>
<reference evidence="1 2" key="1">
    <citation type="journal article" date="2017" name="Syst. Appl. Microbiol.">
        <title>Soybeans inoculated with root zone soils of Canadian native legumes harbour diverse and novel Bradyrhizobium spp. that possess agricultural potential.</title>
        <authorList>
            <person name="Bromfield E.S.P."/>
            <person name="Cloutier S."/>
            <person name="Tambong J.T."/>
            <person name="Tran Thi T.V."/>
        </authorList>
    </citation>
    <scope>NUCLEOTIDE SEQUENCE [LARGE SCALE GENOMIC DNA]</scope>
    <source>
        <strain evidence="1 2">39S1MB</strain>
    </source>
</reference>
<name>A0A2U8PUC2_9BRAD</name>
<dbReference type="Proteomes" id="UP000215884">
    <property type="component" value="Chromosome"/>
</dbReference>
<dbReference type="EMBL" id="CP029426">
    <property type="protein sequence ID" value="AWM01447.1"/>
    <property type="molecule type" value="Genomic_DNA"/>
</dbReference>
<organism evidence="1 2">
    <name type="scientific">Bradyrhizobium amphicarpaeae</name>
    <dbReference type="NCBI Taxonomy" id="1404768"/>
    <lineage>
        <taxon>Bacteria</taxon>
        <taxon>Pseudomonadati</taxon>
        <taxon>Pseudomonadota</taxon>
        <taxon>Alphaproteobacteria</taxon>
        <taxon>Hyphomicrobiales</taxon>
        <taxon>Nitrobacteraceae</taxon>
        <taxon>Bradyrhizobium</taxon>
    </lineage>
</organism>
<dbReference type="KEGG" id="brq:CIT40_16335"/>